<keyword evidence="4" id="KW-1185">Reference proteome</keyword>
<evidence type="ECO:0000313" key="3">
    <source>
        <dbReference type="EMBL" id="MDH6195161.1"/>
    </source>
</evidence>
<evidence type="ECO:0000256" key="1">
    <source>
        <dbReference type="SAM" id="MobiDB-lite"/>
    </source>
</evidence>
<keyword evidence="2" id="KW-1133">Transmembrane helix</keyword>
<organism evidence="3 4">
    <name type="scientific">Mycolicibacterium frederiksbergense</name>
    <dbReference type="NCBI Taxonomy" id="117567"/>
    <lineage>
        <taxon>Bacteria</taxon>
        <taxon>Bacillati</taxon>
        <taxon>Actinomycetota</taxon>
        <taxon>Actinomycetes</taxon>
        <taxon>Mycobacteriales</taxon>
        <taxon>Mycobacteriaceae</taxon>
        <taxon>Mycolicibacterium</taxon>
    </lineage>
</organism>
<accession>A0ABT6KWS1</accession>
<evidence type="ECO:0008006" key="5">
    <source>
        <dbReference type="Google" id="ProtNLM"/>
    </source>
</evidence>
<evidence type="ECO:0000313" key="4">
    <source>
        <dbReference type="Proteomes" id="UP001160130"/>
    </source>
</evidence>
<dbReference type="Proteomes" id="UP001160130">
    <property type="component" value="Unassembled WGS sequence"/>
</dbReference>
<reference evidence="3 4" key="1">
    <citation type="submission" date="2023-04" db="EMBL/GenBank/DDBJ databases">
        <title>Forest soil microbial communities from Buena Vista Peninsula, Colon Province, Panama.</title>
        <authorList>
            <person name="Bouskill N."/>
        </authorList>
    </citation>
    <scope>NUCLEOTIDE SEQUENCE [LARGE SCALE GENOMIC DNA]</scope>
    <source>
        <strain evidence="3 4">AC80</strain>
    </source>
</reference>
<sequence>MKKMVAAGFLLVILAEAVAVVLPDRRAVAWVAGVALAVLLIAMRWSLNEDGAGRAGPPATDDAAELLAQWKSGTEILIRRADSTRLQWDRHLRPRLAREFAAATRHRQAVDPAAFRETGRMLFGQLWQWVDPDNVASRAAPRVASRAASGVGSGPAAAHPDDPGPGRAILAEILQRLERL</sequence>
<keyword evidence="2" id="KW-0812">Transmembrane</keyword>
<gene>
    <name evidence="3" type="ORF">M2272_001790</name>
</gene>
<proteinExistence type="predicted"/>
<protein>
    <recommendedName>
        <fullName evidence="5">DUF4129 domain-containing protein</fullName>
    </recommendedName>
</protein>
<feature type="compositionally biased region" description="Low complexity" evidence="1">
    <location>
        <begin position="146"/>
        <end position="158"/>
    </location>
</feature>
<comment type="caution">
    <text evidence="3">The sequence shown here is derived from an EMBL/GenBank/DDBJ whole genome shotgun (WGS) entry which is preliminary data.</text>
</comment>
<feature type="transmembrane region" description="Helical" evidence="2">
    <location>
        <begin position="27"/>
        <end position="47"/>
    </location>
</feature>
<name>A0ABT6KWS1_9MYCO</name>
<dbReference type="EMBL" id="JARXVE010000002">
    <property type="protein sequence ID" value="MDH6195161.1"/>
    <property type="molecule type" value="Genomic_DNA"/>
</dbReference>
<feature type="region of interest" description="Disordered" evidence="1">
    <location>
        <begin position="146"/>
        <end position="166"/>
    </location>
</feature>
<evidence type="ECO:0000256" key="2">
    <source>
        <dbReference type="SAM" id="Phobius"/>
    </source>
</evidence>
<keyword evidence="2" id="KW-0472">Membrane</keyword>